<dbReference type="EMBL" id="CP021059">
    <property type="protein sequence ID" value="ARQ05739.1"/>
    <property type="molecule type" value="Genomic_DNA"/>
</dbReference>
<dbReference type="Proteomes" id="UP000194154">
    <property type="component" value="Chromosome"/>
</dbReference>
<evidence type="ECO:0008006" key="5">
    <source>
        <dbReference type="Google" id="ProtNLM"/>
    </source>
</evidence>
<reference evidence="3" key="1">
    <citation type="journal article" date="2015" name="Antimicrob. Agents Chemother.">
        <title>First Staphylococcal Cassette Chromosome mec Containing a mecB-Carrying Gene Complex Independent of Transposon Tn6045 in a Macrococcus caseolyticus Isolate from a Canine Infection.</title>
        <authorList>
            <person name="Gomez-Sanz E."/>
            <person name="Schwendener S."/>
            <person name="Thomann A."/>
            <person name="Gobeli Brawand S."/>
            <person name="Perreten V."/>
        </authorList>
    </citation>
    <scope>NUCLEOTIDE SEQUENCE</scope>
    <source>
        <strain evidence="3">KM45013</strain>
    </source>
</reference>
<proteinExistence type="predicted"/>
<reference evidence="2" key="3">
    <citation type="submission" date="2017-04" db="EMBL/GenBank/DDBJ databases">
        <authorList>
            <person name="Afonso C.L."/>
            <person name="Miller P.J."/>
            <person name="Scott M.A."/>
            <person name="Spackman E."/>
            <person name="Goraichik I."/>
            <person name="Dimitrov K.M."/>
            <person name="Suarez D.L."/>
            <person name="Swayne D.E."/>
        </authorList>
    </citation>
    <scope>NUCLEOTIDE SEQUENCE</scope>
    <source>
        <strain evidence="2">KM45013</strain>
    </source>
</reference>
<accession>A0A1W7A7Y3</accession>
<keyword evidence="1" id="KW-0472">Membrane</keyword>
<feature type="transmembrane region" description="Helical" evidence="1">
    <location>
        <begin position="43"/>
        <end position="64"/>
    </location>
</feature>
<reference evidence="2 4" key="2">
    <citation type="journal article" date="2017" name="Int. J. Syst. Evol. Microbiol.">
        <title>Macrococcus canis sp. nov., a skin bacterium associated with infections in dogs.</title>
        <authorList>
            <person name="Gobeli Brawand S."/>
            <person name="Cotting K."/>
            <person name="Gomez-Sanz E."/>
            <person name="Collaud A."/>
            <person name="Thomann A."/>
            <person name="Brodard I."/>
            <person name="Rodriguez-Campos S."/>
            <person name="Strauss C."/>
            <person name="Perreten V."/>
        </authorList>
    </citation>
    <scope>NUCLEOTIDE SEQUENCE [LARGE SCALE GENOMIC DNA]</scope>
    <source>
        <strain evidence="2 4">KM45013</strain>
    </source>
</reference>
<name>A0A0D6DR30_9STAP</name>
<sequence length="131" mass="15791">MTLNYIYLVIYAIIIIWLNLGYIKDFKTIKTGINTIDNNEVWFSSESIFILIIKLIFEFFRRWLFYFISLQIFNNTFNILIVIILISISIFDIMYNFVIKKKIASFESYLLCIIDVIYIIIILIIYTIIIW</sequence>
<evidence type="ECO:0000313" key="3">
    <source>
        <dbReference type="EMBL" id="CDO67661.1"/>
    </source>
</evidence>
<dbReference type="KEGG" id="mcak:MCCS_00670"/>
<feature type="transmembrane region" description="Helical" evidence="1">
    <location>
        <begin position="109"/>
        <end position="129"/>
    </location>
</feature>
<keyword evidence="4" id="KW-1185">Reference proteome</keyword>
<accession>A0A0D6DR30</accession>
<feature type="transmembrane region" description="Helical" evidence="1">
    <location>
        <begin position="6"/>
        <end position="23"/>
    </location>
</feature>
<dbReference type="AlphaFoldDB" id="A0A0D6DR30"/>
<evidence type="ECO:0000313" key="2">
    <source>
        <dbReference type="EMBL" id="ARQ05739.1"/>
    </source>
</evidence>
<feature type="transmembrane region" description="Helical" evidence="1">
    <location>
        <begin position="76"/>
        <end position="97"/>
    </location>
</feature>
<protein>
    <recommendedName>
        <fullName evidence="5">DUF4181 domain-containing protein</fullName>
    </recommendedName>
</protein>
<keyword evidence="1" id="KW-0812">Transmembrane</keyword>
<organism evidence="3">
    <name type="scientific">Macrococcoides canis</name>
    <dbReference type="NCBI Taxonomy" id="1855823"/>
    <lineage>
        <taxon>Bacteria</taxon>
        <taxon>Bacillati</taxon>
        <taxon>Bacillota</taxon>
        <taxon>Bacilli</taxon>
        <taxon>Bacillales</taxon>
        <taxon>Staphylococcaceae</taxon>
        <taxon>Macrococcoides</taxon>
    </lineage>
</organism>
<gene>
    <name evidence="2" type="ORF">MCCS_00670</name>
</gene>
<dbReference type="EMBL" id="HG970732">
    <property type="protein sequence ID" value="CDO67661.1"/>
    <property type="molecule type" value="Genomic_DNA"/>
</dbReference>
<keyword evidence="1" id="KW-1133">Transmembrane helix</keyword>
<evidence type="ECO:0000313" key="4">
    <source>
        <dbReference type="Proteomes" id="UP000194154"/>
    </source>
</evidence>
<evidence type="ECO:0000256" key="1">
    <source>
        <dbReference type="SAM" id="Phobius"/>
    </source>
</evidence>